<dbReference type="InterPro" id="IPR039418">
    <property type="entry name" value="LexA-like"/>
</dbReference>
<evidence type="ECO:0000259" key="4">
    <source>
        <dbReference type="Pfam" id="PF00717"/>
    </source>
</evidence>
<dbReference type="EMBL" id="JBHZQA010000010">
    <property type="protein sequence ID" value="MFE3849122.1"/>
    <property type="molecule type" value="Genomic_DNA"/>
</dbReference>
<protein>
    <submittedName>
        <fullName evidence="6">Helix-turn-helix domain-containing protein</fullName>
    </submittedName>
</protein>
<keyword evidence="2" id="KW-0238">DNA-binding</keyword>
<dbReference type="InterPro" id="IPR010982">
    <property type="entry name" value="Lambda_DNA-bd_dom_sf"/>
</dbReference>
<evidence type="ECO:0000313" key="7">
    <source>
        <dbReference type="Proteomes" id="UP001600039"/>
    </source>
</evidence>
<organism evidence="6 7">
    <name type="scientific">Flavobacterium fructosi</name>
    <dbReference type="NCBI Taxonomy" id="3230416"/>
    <lineage>
        <taxon>Bacteria</taxon>
        <taxon>Pseudomonadati</taxon>
        <taxon>Bacteroidota</taxon>
        <taxon>Flavobacteriia</taxon>
        <taxon>Flavobacteriales</taxon>
        <taxon>Flavobacteriaceae</taxon>
        <taxon>Flavobacterium</taxon>
    </lineage>
</organism>
<dbReference type="InterPro" id="IPR036286">
    <property type="entry name" value="LexA/Signal_pep-like_sf"/>
</dbReference>
<dbReference type="InterPro" id="IPR010744">
    <property type="entry name" value="Phage_CI_N"/>
</dbReference>
<evidence type="ECO:0000259" key="5">
    <source>
        <dbReference type="Pfam" id="PF07022"/>
    </source>
</evidence>
<keyword evidence="7" id="KW-1185">Reference proteome</keyword>
<dbReference type="CDD" id="cd06529">
    <property type="entry name" value="S24_LexA-like"/>
    <property type="match status" value="1"/>
</dbReference>
<dbReference type="PANTHER" id="PTHR40661">
    <property type="match status" value="1"/>
</dbReference>
<sequence length="232" mass="26259">MDKTLMLNMLQNYYGLNKDIDFASLLGISSQVLSNWKKRNTFDAELIYTKCLNINPEWLLTGNGDMFKKNISNQAHEPGEVYTLKTDRVLKEQSIPLYDLEATAGLVELFGNKNGVNKPIDYISIPNLPKCDGAIYVTGDSMYPLLKSGDIIIYKKVENTIDNIFFGEMYLVSIDLDGDEFVTAKWIHKSEKGEEFIKIVSQNSHHQPKDIHLSNVKAMALIKASIRINSMS</sequence>
<comment type="caution">
    <text evidence="6">The sequence shown here is derived from an EMBL/GenBank/DDBJ whole genome shotgun (WGS) entry which is preliminary data.</text>
</comment>
<accession>A0ABW6HPZ8</accession>
<dbReference type="Proteomes" id="UP001600039">
    <property type="component" value="Unassembled WGS sequence"/>
</dbReference>
<reference evidence="6 7" key="1">
    <citation type="submission" date="2024-06" db="EMBL/GenBank/DDBJ databases">
        <title>Flavobacterium spp. isolated from glacier.</title>
        <authorList>
            <person name="Han D."/>
        </authorList>
    </citation>
    <scope>NUCLEOTIDE SEQUENCE [LARGE SCALE GENOMIC DNA]</scope>
    <source>
        <strain evidence="6 7">LB3P45</strain>
    </source>
</reference>
<dbReference type="RefSeq" id="WP_379858869.1">
    <property type="nucleotide sequence ID" value="NZ_JBHZQA010000010.1"/>
</dbReference>
<dbReference type="Gene3D" id="2.10.109.10">
    <property type="entry name" value="Umud Fragment, subunit A"/>
    <property type="match status" value="1"/>
</dbReference>
<evidence type="ECO:0000256" key="3">
    <source>
        <dbReference type="ARBA" id="ARBA00023163"/>
    </source>
</evidence>
<feature type="domain" description="Peptidase S24/S26A/S26B/S26C" evidence="4">
    <location>
        <begin position="97"/>
        <end position="219"/>
    </location>
</feature>
<name>A0ABW6HPZ8_9FLAO</name>
<dbReference type="Pfam" id="PF07022">
    <property type="entry name" value="Phage_CI_repr"/>
    <property type="match status" value="1"/>
</dbReference>
<dbReference type="Gene3D" id="1.10.260.40">
    <property type="entry name" value="lambda repressor-like DNA-binding domains"/>
    <property type="match status" value="1"/>
</dbReference>
<dbReference type="InterPro" id="IPR015927">
    <property type="entry name" value="Peptidase_S24_S26A/B/C"/>
</dbReference>
<evidence type="ECO:0000256" key="2">
    <source>
        <dbReference type="ARBA" id="ARBA00023125"/>
    </source>
</evidence>
<feature type="domain" description="Bacteriophage CI repressor N-terminal" evidence="5">
    <location>
        <begin position="10"/>
        <end position="67"/>
    </location>
</feature>
<gene>
    <name evidence="6" type="ORF">ACFX5D_14210</name>
</gene>
<dbReference type="PANTHER" id="PTHR40661:SF1">
    <property type="entry name" value="HTH CRO_C1-TYPE DOMAIN-CONTAINING PROTEIN"/>
    <property type="match status" value="1"/>
</dbReference>
<proteinExistence type="predicted"/>
<keyword evidence="3" id="KW-0804">Transcription</keyword>
<dbReference type="Pfam" id="PF00717">
    <property type="entry name" value="Peptidase_S24"/>
    <property type="match status" value="1"/>
</dbReference>
<keyword evidence="1" id="KW-0805">Transcription regulation</keyword>
<dbReference type="SUPFAM" id="SSF51306">
    <property type="entry name" value="LexA/Signal peptidase"/>
    <property type="match status" value="1"/>
</dbReference>
<evidence type="ECO:0000313" key="6">
    <source>
        <dbReference type="EMBL" id="MFE3849122.1"/>
    </source>
</evidence>
<evidence type="ECO:0000256" key="1">
    <source>
        <dbReference type="ARBA" id="ARBA00023015"/>
    </source>
</evidence>